<evidence type="ECO:0000256" key="15">
    <source>
        <dbReference type="ARBA" id="ARBA00039316"/>
    </source>
</evidence>
<gene>
    <name evidence="19" type="ORF">ASN18_2304</name>
</gene>
<keyword evidence="8" id="KW-0863">Zinc-finger</keyword>
<keyword evidence="11" id="KW-0267">Excision nuclease</keyword>
<accession>A0ABR5SDF3</accession>
<evidence type="ECO:0000313" key="20">
    <source>
        <dbReference type="Proteomes" id="UP000060487"/>
    </source>
</evidence>
<evidence type="ECO:0000256" key="9">
    <source>
        <dbReference type="ARBA" id="ARBA00022833"/>
    </source>
</evidence>
<keyword evidence="5" id="KW-0547">Nucleotide-binding</keyword>
<dbReference type="InterPro" id="IPR041102">
    <property type="entry name" value="UvrA_inter"/>
</dbReference>
<dbReference type="Gene3D" id="1.10.8.280">
    <property type="entry name" value="ABC transporter ATPase domain-like"/>
    <property type="match status" value="1"/>
</dbReference>
<feature type="domain" description="UvrA interaction" evidence="18">
    <location>
        <begin position="160"/>
        <end position="230"/>
    </location>
</feature>
<evidence type="ECO:0000256" key="16">
    <source>
        <dbReference type="ARBA" id="ARBA00042156"/>
    </source>
</evidence>
<proteinExistence type="inferred from homology"/>
<dbReference type="NCBIfam" id="TIGR00630">
    <property type="entry name" value="uvra"/>
    <property type="match status" value="1"/>
</dbReference>
<evidence type="ECO:0000256" key="7">
    <source>
        <dbReference type="ARBA" id="ARBA00022769"/>
    </source>
</evidence>
<comment type="similarity">
    <text evidence="14">Belongs to the ABC transporter superfamily. UvrA family.</text>
</comment>
<dbReference type="PANTHER" id="PTHR43152:SF3">
    <property type="entry name" value="UVRABC SYSTEM PROTEIN A"/>
    <property type="match status" value="1"/>
</dbReference>
<organism evidence="19 20">
    <name type="scientific">Candidatus Magnetominusculus xianensis</name>
    <dbReference type="NCBI Taxonomy" id="1748249"/>
    <lineage>
        <taxon>Bacteria</taxon>
        <taxon>Pseudomonadati</taxon>
        <taxon>Nitrospirota</taxon>
        <taxon>Nitrospiria</taxon>
        <taxon>Nitrospirales</taxon>
        <taxon>Nitrospiraceae</taxon>
        <taxon>Candidatus Magnetominusculus</taxon>
    </lineage>
</organism>
<keyword evidence="10" id="KW-0067">ATP-binding</keyword>
<protein>
    <recommendedName>
        <fullName evidence="15">UvrABC system protein A</fullName>
    </recommendedName>
    <alternativeName>
        <fullName evidence="16">Excinuclease ABC subunit A</fullName>
    </alternativeName>
</protein>
<dbReference type="SUPFAM" id="SSF52540">
    <property type="entry name" value="P-loop containing nucleoside triphosphate hydrolases"/>
    <property type="match status" value="2"/>
</dbReference>
<evidence type="ECO:0000256" key="2">
    <source>
        <dbReference type="ARBA" id="ARBA00022490"/>
    </source>
</evidence>
<comment type="caution">
    <text evidence="19">The sequence shown here is derived from an EMBL/GenBank/DDBJ whole genome shotgun (WGS) entry which is preliminary data.</text>
</comment>
<evidence type="ECO:0000256" key="8">
    <source>
        <dbReference type="ARBA" id="ARBA00022771"/>
    </source>
</evidence>
<keyword evidence="20" id="KW-1185">Reference proteome</keyword>
<dbReference type="Gene3D" id="3.30.190.20">
    <property type="match status" value="1"/>
</dbReference>
<keyword evidence="4" id="KW-0677">Repeat</keyword>
<dbReference type="InterPro" id="IPR041552">
    <property type="entry name" value="UvrA_DNA-bd"/>
</dbReference>
<dbReference type="Proteomes" id="UP000060487">
    <property type="component" value="Unassembled WGS sequence"/>
</dbReference>
<evidence type="ECO:0000256" key="13">
    <source>
        <dbReference type="ARBA" id="ARBA00023204"/>
    </source>
</evidence>
<evidence type="ECO:0000259" key="17">
    <source>
        <dbReference type="Pfam" id="PF17755"/>
    </source>
</evidence>
<keyword evidence="7" id="KW-0228">DNA excision</keyword>
<dbReference type="InterPro" id="IPR017871">
    <property type="entry name" value="ABC_transporter-like_CS"/>
</dbReference>
<evidence type="ECO:0000256" key="11">
    <source>
        <dbReference type="ARBA" id="ARBA00022881"/>
    </source>
</evidence>
<evidence type="ECO:0000256" key="1">
    <source>
        <dbReference type="ARBA" id="ARBA00004496"/>
    </source>
</evidence>
<dbReference type="EMBL" id="LNQR01000081">
    <property type="protein sequence ID" value="KWT82943.1"/>
    <property type="molecule type" value="Genomic_DNA"/>
</dbReference>
<keyword evidence="2" id="KW-0963">Cytoplasm</keyword>
<keyword evidence="6" id="KW-0227">DNA damage</keyword>
<feature type="domain" description="UvrA DNA-binding" evidence="17">
    <location>
        <begin position="283"/>
        <end position="347"/>
    </location>
</feature>
<comment type="subcellular location">
    <subcellularLocation>
        <location evidence="1">Cytoplasm</location>
    </subcellularLocation>
</comment>
<evidence type="ECO:0000256" key="5">
    <source>
        <dbReference type="ARBA" id="ARBA00022741"/>
    </source>
</evidence>
<name>A0ABR5SDF3_9BACT</name>
<reference evidence="19 20" key="1">
    <citation type="submission" date="2015-11" db="EMBL/GenBank/DDBJ databases">
        <authorList>
            <person name="Lin W."/>
        </authorList>
    </citation>
    <scope>NUCLEOTIDE SEQUENCE [LARGE SCALE GENOMIC DNA]</scope>
    <source>
        <strain evidence="19 20">HCH-1</strain>
    </source>
</reference>
<dbReference type="Gene3D" id="1.20.1580.10">
    <property type="entry name" value="ABC transporter ATPase like domain"/>
    <property type="match status" value="3"/>
</dbReference>
<evidence type="ECO:0000256" key="14">
    <source>
        <dbReference type="ARBA" id="ARBA00038000"/>
    </source>
</evidence>
<dbReference type="PROSITE" id="PS00211">
    <property type="entry name" value="ABC_TRANSPORTER_1"/>
    <property type="match status" value="1"/>
</dbReference>
<keyword evidence="9" id="KW-0862">Zinc</keyword>
<evidence type="ECO:0000259" key="18">
    <source>
        <dbReference type="Pfam" id="PF17760"/>
    </source>
</evidence>
<keyword evidence="12" id="KW-0238">DNA-binding</keyword>
<evidence type="ECO:0000256" key="10">
    <source>
        <dbReference type="ARBA" id="ARBA00022840"/>
    </source>
</evidence>
<keyword evidence="3" id="KW-0479">Metal-binding</keyword>
<dbReference type="Pfam" id="PF17760">
    <property type="entry name" value="UvrA_inter"/>
    <property type="match status" value="1"/>
</dbReference>
<evidence type="ECO:0000256" key="4">
    <source>
        <dbReference type="ARBA" id="ARBA00022737"/>
    </source>
</evidence>
<evidence type="ECO:0000256" key="3">
    <source>
        <dbReference type="ARBA" id="ARBA00022723"/>
    </source>
</evidence>
<dbReference type="Pfam" id="PF17755">
    <property type="entry name" value="UvrA_DNA-bind"/>
    <property type="match status" value="1"/>
</dbReference>
<dbReference type="RefSeq" id="WP_085052906.1">
    <property type="nucleotide sequence ID" value="NZ_LNQR01000081.1"/>
</dbReference>
<dbReference type="Gene3D" id="3.40.50.300">
    <property type="entry name" value="P-loop containing nucleotide triphosphate hydrolases"/>
    <property type="match status" value="3"/>
</dbReference>
<dbReference type="InterPro" id="IPR027417">
    <property type="entry name" value="P-loop_NTPase"/>
</dbReference>
<keyword evidence="13" id="KW-0234">DNA repair</keyword>
<dbReference type="InterPro" id="IPR004602">
    <property type="entry name" value="UvrA"/>
</dbReference>
<sequence>MPALKWLEITGIKQNNLQNISVKIPHDKFVVITGVSGSGKSSLAFDTIFAEGQWRFIESLSTYAKLFLEKLDRPQLEEVRNIRPAIALQQRNPVKTSRSTVGTVTEIYDLLRVVFARTAQPFCHMCGVEIRRWDTDSIYKSLIGRHNGAKAAILFRTDEPLSSLRERGFYRIFKDGEFMETFGQSDKVPGTVEGHDVLIDRLVVRDESRLADSIELAWREGGGTIKIIIYDNTGQTELLYSDGNSCDACGALLPEPTPLLFSYNHPIGACPACKGFGNILIGDMDLIVPNPQLSLSDGAIDPWEKPAFDWWKTQMLRGAEAAGIDIYKPAAELSEYEWMLLNNGVAKSFHGLSAFFKFLSEERHKLHLRVFLNRYRKPVICSECNGTRLKKEVLAFKLKGPDMALNIAAMNAMTVKELLGFFTTPAVNAREAIEEALRHIRQKLTLLSRVGLDYLTLDRQTMTLSGGEYQRVNIANQLSCSLAGALYVLDEPTVGLHSRDNERITEIIGGLARQGNTVLVVEHDPEIIRAAEWVIELGPGGGSKGGSVVFNGAIGDFEKSETITSGYLNNSGIYQPSPKQQINHNAPAIVLTGASGHNLKDITLHIPLNALTVVSGVSGSGKSSLVVDTLYQAAAGNFNKNYGKRPLKYNGVTGLDRLKGVCLVDQSPIGRSPRSNPATYLKFFDTIRSIFASATEARLYGYGPGHFSFNVAGGRCELCKGEGYQKLEMYFFEDLYVKCPDCAGNRYSADTLRVKYKGLTISDVLNLSVDDAADIFWDDPAISKKLQLLKDVGLGYLRIGQPATTLSGGEAQRLKICAALGGTANKGFLYILDEPTIGLHMRDVQALLTVLRRLISLNNTIVVIEHNMDVIREADWVVDLGPEGGDAGGELLFEGTPEDLYECSDSHTGTCLNKYVQRQV</sequence>
<evidence type="ECO:0000313" key="19">
    <source>
        <dbReference type="EMBL" id="KWT82943.1"/>
    </source>
</evidence>
<evidence type="ECO:0000256" key="12">
    <source>
        <dbReference type="ARBA" id="ARBA00023125"/>
    </source>
</evidence>
<evidence type="ECO:0000256" key="6">
    <source>
        <dbReference type="ARBA" id="ARBA00022763"/>
    </source>
</evidence>
<dbReference type="PANTHER" id="PTHR43152">
    <property type="entry name" value="UVRABC SYSTEM PROTEIN A"/>
    <property type="match status" value="1"/>
</dbReference>